<gene>
    <name evidence="2" type="ORF">OB69_14940</name>
</gene>
<evidence type="ECO:0000313" key="3">
    <source>
        <dbReference type="Proteomes" id="UP000036908"/>
    </source>
</evidence>
<evidence type="ECO:0008006" key="4">
    <source>
        <dbReference type="Google" id="ProtNLM"/>
    </source>
</evidence>
<dbReference type="EMBL" id="JSVA01000017">
    <property type="protein sequence ID" value="KOF02017.1"/>
    <property type="molecule type" value="Genomic_DNA"/>
</dbReference>
<dbReference type="Proteomes" id="UP000036908">
    <property type="component" value="Unassembled WGS sequence"/>
</dbReference>
<dbReference type="OrthoDB" id="963196at2"/>
<sequence>MSFVVKWTTEAKFTLNQNLDYLSKEWDVLTINNFLDRIDEVVNSIQQNPKLYPVYRKSDQVYKCVINKHITLFYRVSKSANRIDLITFWNTHQDPESLKI</sequence>
<dbReference type="Pfam" id="PF05016">
    <property type="entry name" value="ParE_toxin"/>
    <property type="match status" value="1"/>
</dbReference>
<dbReference type="InterPro" id="IPR035093">
    <property type="entry name" value="RelE/ParE_toxin_dom_sf"/>
</dbReference>
<protein>
    <recommendedName>
        <fullName evidence="4">Plasmid stabilization protein</fullName>
    </recommendedName>
</protein>
<accession>A0A0L8AIC1</accession>
<evidence type="ECO:0000256" key="1">
    <source>
        <dbReference type="ARBA" id="ARBA00022649"/>
    </source>
</evidence>
<dbReference type="AlphaFoldDB" id="A0A0L8AIC1"/>
<keyword evidence="1" id="KW-1277">Toxin-antitoxin system</keyword>
<organism evidence="2 3">
    <name type="scientific">Roseivirga seohaensis subsp. aquiponti</name>
    <dbReference type="NCBI Taxonomy" id="1566026"/>
    <lineage>
        <taxon>Bacteria</taxon>
        <taxon>Pseudomonadati</taxon>
        <taxon>Bacteroidota</taxon>
        <taxon>Cytophagia</taxon>
        <taxon>Cytophagales</taxon>
        <taxon>Roseivirgaceae</taxon>
        <taxon>Roseivirga</taxon>
    </lineage>
</organism>
<reference evidence="3" key="1">
    <citation type="submission" date="2014-11" db="EMBL/GenBank/DDBJ databases">
        <title>Genome sequencing of Roseivirga sp. D-25.</title>
        <authorList>
            <person name="Selvaratnam C."/>
            <person name="Thevarajoo S."/>
            <person name="Goh K.M."/>
            <person name="Eee R."/>
            <person name="Chan K.-G."/>
            <person name="Chong C.S."/>
        </authorList>
    </citation>
    <scope>NUCLEOTIDE SEQUENCE [LARGE SCALE GENOMIC DNA]</scope>
    <source>
        <strain evidence="3">D-25</strain>
    </source>
</reference>
<evidence type="ECO:0000313" key="2">
    <source>
        <dbReference type="EMBL" id="KOF02017.1"/>
    </source>
</evidence>
<comment type="caution">
    <text evidence="2">The sequence shown here is derived from an EMBL/GenBank/DDBJ whole genome shotgun (WGS) entry which is preliminary data.</text>
</comment>
<dbReference type="RefSeq" id="WP_053224545.1">
    <property type="nucleotide sequence ID" value="NZ_JSVA01000017.1"/>
</dbReference>
<dbReference type="PATRIC" id="fig|1566026.4.peg.1302"/>
<dbReference type="Gene3D" id="3.30.2310.20">
    <property type="entry name" value="RelE-like"/>
    <property type="match status" value="1"/>
</dbReference>
<dbReference type="InterPro" id="IPR007712">
    <property type="entry name" value="RelE/ParE_toxin"/>
</dbReference>
<proteinExistence type="predicted"/>
<name>A0A0L8AIC1_9BACT</name>
<keyword evidence="3" id="KW-1185">Reference proteome</keyword>